<accession>A0A7U8GRN1</accession>
<reference evidence="3 4" key="1">
    <citation type="submission" date="2006-02" db="EMBL/GenBank/DDBJ databases">
        <authorList>
            <person name="Pinhassi J."/>
            <person name="Pedros-Alio C."/>
            <person name="Ferriera S."/>
            <person name="Johnson J."/>
            <person name="Kravitz S."/>
            <person name="Halpern A."/>
            <person name="Remington K."/>
            <person name="Beeson K."/>
            <person name="Tran B."/>
            <person name="Rogers Y.-H."/>
            <person name="Friedman R."/>
            <person name="Venter J.C."/>
        </authorList>
    </citation>
    <scope>NUCLEOTIDE SEQUENCE [LARGE SCALE GENOMIC DNA]</scope>
    <source>
        <strain evidence="3 4">MED92</strain>
    </source>
</reference>
<dbReference type="SUPFAM" id="SSF54427">
    <property type="entry name" value="NTF2-like"/>
    <property type="match status" value="1"/>
</dbReference>
<protein>
    <submittedName>
        <fullName evidence="3">TPR repeat protein</fullName>
    </submittedName>
</protein>
<dbReference type="InterPro" id="IPR032710">
    <property type="entry name" value="NTF2-like_dom_sf"/>
</dbReference>
<name>A0A7U8GRN1_NEPCE</name>
<dbReference type="Gene3D" id="1.25.40.10">
    <property type="entry name" value="Tetratricopeptide repeat domain"/>
    <property type="match status" value="1"/>
</dbReference>
<dbReference type="SUPFAM" id="SSF48452">
    <property type="entry name" value="TPR-like"/>
    <property type="match status" value="1"/>
</dbReference>
<dbReference type="Pfam" id="PF24125">
    <property type="entry name" value="Cds6_C"/>
    <property type="match status" value="1"/>
</dbReference>
<dbReference type="Gene3D" id="3.10.450.50">
    <property type="match status" value="1"/>
</dbReference>
<gene>
    <name evidence="3" type="ORF">MED92_01099</name>
</gene>
<organism evidence="3 4">
    <name type="scientific">Neptuniibacter caesariensis</name>
    <dbReference type="NCBI Taxonomy" id="207954"/>
    <lineage>
        <taxon>Bacteria</taxon>
        <taxon>Pseudomonadati</taxon>
        <taxon>Pseudomonadota</taxon>
        <taxon>Gammaproteobacteria</taxon>
        <taxon>Oceanospirillales</taxon>
        <taxon>Oceanospirillaceae</taxon>
        <taxon>Neptuniibacter</taxon>
    </lineage>
</organism>
<dbReference type="Pfam" id="PF13174">
    <property type="entry name" value="TPR_6"/>
    <property type="match status" value="1"/>
</dbReference>
<feature type="repeat" description="TPR" evidence="1">
    <location>
        <begin position="210"/>
        <end position="243"/>
    </location>
</feature>
<dbReference type="InterPro" id="IPR019734">
    <property type="entry name" value="TPR_rpt"/>
</dbReference>
<dbReference type="PROSITE" id="PS50293">
    <property type="entry name" value="TPR_REGION"/>
    <property type="match status" value="1"/>
</dbReference>
<dbReference type="PROSITE" id="PS50005">
    <property type="entry name" value="TPR"/>
    <property type="match status" value="1"/>
</dbReference>
<dbReference type="SMART" id="SM00028">
    <property type="entry name" value="TPR"/>
    <property type="match status" value="2"/>
</dbReference>
<dbReference type="OrthoDB" id="7058953at2"/>
<proteinExistence type="predicted"/>
<keyword evidence="1" id="KW-0802">TPR repeat</keyword>
<dbReference type="RefSeq" id="WP_007022205.1">
    <property type="nucleotide sequence ID" value="NZ_CH724127.1"/>
</dbReference>
<sequence length="510" mass="56260">MLKFEVNTGKRLLKTTIGTLVSSSLLVGCGALNQVSPETQTTQHANNKVTEEYCYKGGRSNDYSCDPEKASAQADLRPKEINEEWMNSKLAEVKKWIAQEKQAILSGQPSEATAAGPTEKQVSNTNSYITTVSVSTPIASASTPEIEHILRLSHEGQHREALASVNTLLSHQPKMASAQLTKGIVLSNMGDKTEAKRIFKDLTVAFPDRPEAFNNLAVIYSEEGNYPKAIETLQQAFQTHPSYAQVHTNLKELYATLASQAYNKALDLGSASSGPDLAMINQAPTNASIESPQLVVASNTEPMRESNPVTTKPISVESTAIKEEVAVVEVSSPTIVVETQKETSETAEVDTTQQAAQAVKVQLADTETENTLKEPTITTPVPEESVSADIQEISAEEAIKQHLLSWSKAWSAKDYQGYIDSYTAEYRPNAKLTHSQWTAQRQARLSKPKFIKVSLNDIKVKLLRDNLAEAKFEQRYQSDTYKDAVRKRIMLIKTDDEWKISLERSLGLIN</sequence>
<evidence type="ECO:0000256" key="1">
    <source>
        <dbReference type="PROSITE-ProRule" id="PRU00339"/>
    </source>
</evidence>
<dbReference type="InterPro" id="IPR011990">
    <property type="entry name" value="TPR-like_helical_dom_sf"/>
</dbReference>
<dbReference type="EMBL" id="AAOW01000018">
    <property type="protein sequence ID" value="EAR60418.1"/>
    <property type="molecule type" value="Genomic_DNA"/>
</dbReference>
<evidence type="ECO:0000313" key="4">
    <source>
        <dbReference type="Proteomes" id="UP000002171"/>
    </source>
</evidence>
<evidence type="ECO:0000313" key="3">
    <source>
        <dbReference type="EMBL" id="EAR60418.1"/>
    </source>
</evidence>
<dbReference type="InterPro" id="IPR056203">
    <property type="entry name" value="Cds6_C"/>
</dbReference>
<dbReference type="Proteomes" id="UP000002171">
    <property type="component" value="Unassembled WGS sequence"/>
</dbReference>
<dbReference type="PROSITE" id="PS51257">
    <property type="entry name" value="PROKAR_LIPOPROTEIN"/>
    <property type="match status" value="1"/>
</dbReference>
<comment type="caution">
    <text evidence="3">The sequence shown here is derived from an EMBL/GenBank/DDBJ whole genome shotgun (WGS) entry which is preliminary data.</text>
</comment>
<feature type="domain" description="Cds6 C-terminal" evidence="2">
    <location>
        <begin position="399"/>
        <end position="503"/>
    </location>
</feature>
<keyword evidence="4" id="KW-1185">Reference proteome</keyword>
<dbReference type="Pfam" id="PF13181">
    <property type="entry name" value="TPR_8"/>
    <property type="match status" value="1"/>
</dbReference>
<evidence type="ECO:0000259" key="2">
    <source>
        <dbReference type="Pfam" id="PF24125"/>
    </source>
</evidence>
<dbReference type="AlphaFoldDB" id="A0A7U8GRN1"/>